<name>A0A2N8HDN9_9BACT</name>
<keyword evidence="1" id="KW-0732">Signal</keyword>
<evidence type="ECO:0000256" key="1">
    <source>
        <dbReference type="SAM" id="SignalP"/>
    </source>
</evidence>
<dbReference type="OrthoDB" id="199916at2"/>
<dbReference type="EMBL" id="PJKA01000010">
    <property type="protein sequence ID" value="PNC18074.1"/>
    <property type="molecule type" value="Genomic_DNA"/>
</dbReference>
<dbReference type="AlphaFoldDB" id="A0A2N8HDN9"/>
<organism evidence="3 4">
    <name type="scientific">Akkermansia muciniphila</name>
    <dbReference type="NCBI Taxonomy" id="239935"/>
    <lineage>
        <taxon>Bacteria</taxon>
        <taxon>Pseudomonadati</taxon>
        <taxon>Verrucomicrobiota</taxon>
        <taxon>Verrucomicrobiia</taxon>
        <taxon>Verrucomicrobiales</taxon>
        <taxon>Akkermansiaceae</taxon>
        <taxon>Akkermansia</taxon>
    </lineage>
</organism>
<evidence type="ECO:0000259" key="2">
    <source>
        <dbReference type="Pfam" id="PF22599"/>
    </source>
</evidence>
<evidence type="ECO:0000313" key="3">
    <source>
        <dbReference type="EMBL" id="PNC18074.1"/>
    </source>
</evidence>
<feature type="domain" description="SecDF P1 head subdomain" evidence="2">
    <location>
        <begin position="68"/>
        <end position="165"/>
    </location>
</feature>
<gene>
    <name evidence="3" type="ORF">CXU22_05400</name>
</gene>
<dbReference type="Proteomes" id="UP000236000">
    <property type="component" value="Unassembled WGS sequence"/>
</dbReference>
<proteinExistence type="predicted"/>
<dbReference type="InterPro" id="IPR054384">
    <property type="entry name" value="SecDF_P1_head"/>
</dbReference>
<reference evidence="3 4" key="1">
    <citation type="journal article" date="2017" name="BMC Genomics">
        <title>Genome sequencing of 39 Akkermansia muciniphila isolates reveals its population structure, genomic and functional diverisity, and global distribution in mammalian gut microbiotas.</title>
        <authorList>
            <person name="Guo X."/>
            <person name="Li S."/>
            <person name="Zhang J."/>
            <person name="Wu F."/>
            <person name="Li X."/>
            <person name="Wu D."/>
            <person name="Zhang M."/>
            <person name="Ou Z."/>
            <person name="Jie Z."/>
            <person name="Yan Q."/>
            <person name="Li P."/>
            <person name="Yi J."/>
            <person name="Peng Y."/>
        </authorList>
    </citation>
    <scope>NUCLEOTIDE SEQUENCE [LARGE SCALE GENOMIC DNA]</scope>
    <source>
        <strain evidence="3 4">GP24</strain>
    </source>
</reference>
<feature type="signal peptide" evidence="1">
    <location>
        <begin position="1"/>
        <end position="21"/>
    </location>
</feature>
<feature type="chain" id="PRO_5014718071" description="SecDF P1 head subdomain domain-containing protein" evidence="1">
    <location>
        <begin position="22"/>
        <end position="527"/>
    </location>
</feature>
<evidence type="ECO:0000313" key="4">
    <source>
        <dbReference type="Proteomes" id="UP000236000"/>
    </source>
</evidence>
<protein>
    <recommendedName>
        <fullName evidence="2">SecDF P1 head subdomain domain-containing protein</fullName>
    </recommendedName>
</protein>
<dbReference type="Pfam" id="PF22599">
    <property type="entry name" value="SecDF_P1_head"/>
    <property type="match status" value="1"/>
</dbReference>
<dbReference type="Gene3D" id="3.30.1360.200">
    <property type="match status" value="1"/>
</dbReference>
<sequence>MRQLLCLLLLSAFWLPLSALAETVQPPPSIAVRIVHPDSLTLAREGKPAPEGYTPYVYEFLTRDGKMQRERLFLKDEPVITEREVERADAALSTPGQINITLNTRGGREMKKTTSAMKLGRDRLAVLVHGRVTMAPVVQAILSNTFVISGLDKANEAENLAELLNRRAAAGKAASFTPRDLALYAVHPDSDRLVKEGTLSVPGYRLWSRPGTEEGKNAEKEYLFLGNAPIVTGDYAQSARPNPDYPGHLDIVWNEDAYRKLEQACAALRPGKDRIAVVLRGDILSTPVLHGMPSHNTLISVPGDDRRLDDLCTAINTQLPPLTEQQQRKAKEELAVYPVHPRSAELEQRFLPELRQGKTIHLKSGFRSVPYTRPDFPEPVPSWAFIRQESLIGPEDVRYAAREQDGTIMYSLLPQAWKKLRSFMDGSPAGTVAVAIVFQGKIHQVFNIKNNLWQMWGIPLITSIQPISVICILTPEEERRMHREFLYHVFRDMLFPVSPWFFKNCVPFRTLGEQKPFLMIDSGLDRP</sequence>
<dbReference type="RefSeq" id="WP_102713340.1">
    <property type="nucleotide sequence ID" value="NZ_PJKA01000010.1"/>
</dbReference>
<comment type="caution">
    <text evidence="3">The sequence shown here is derived from an EMBL/GenBank/DDBJ whole genome shotgun (WGS) entry which is preliminary data.</text>
</comment>
<accession>A0A2N8HDN9</accession>